<comment type="caution">
    <text evidence="4">The sequence shown here is derived from an EMBL/GenBank/DDBJ whole genome shotgun (WGS) entry which is preliminary data.</text>
</comment>
<evidence type="ECO:0000313" key="5">
    <source>
        <dbReference type="Proteomes" id="UP001596003"/>
    </source>
</evidence>
<proteinExistence type="predicted"/>
<dbReference type="RefSeq" id="WP_379799482.1">
    <property type="nucleotide sequence ID" value="NZ_JBHSFY010000010.1"/>
</dbReference>
<feature type="domain" description="Response regulatory" evidence="3">
    <location>
        <begin position="5"/>
        <end position="125"/>
    </location>
</feature>
<keyword evidence="5" id="KW-1185">Reference proteome</keyword>
<reference evidence="5" key="1">
    <citation type="journal article" date="2019" name="Int. J. Syst. Evol. Microbiol.">
        <title>The Global Catalogue of Microorganisms (GCM) 10K type strain sequencing project: providing services to taxonomists for standard genome sequencing and annotation.</title>
        <authorList>
            <consortium name="The Broad Institute Genomics Platform"/>
            <consortium name="The Broad Institute Genome Sequencing Center for Infectious Disease"/>
            <person name="Wu L."/>
            <person name="Ma J."/>
        </authorList>
    </citation>
    <scope>NUCLEOTIDE SEQUENCE [LARGE SCALE GENOMIC DNA]</scope>
    <source>
        <strain evidence="5">NBRC 103627</strain>
    </source>
</reference>
<keyword evidence="1 2" id="KW-0597">Phosphoprotein</keyword>
<feature type="modified residue" description="4-aspartylphosphate" evidence="2">
    <location>
        <position position="58"/>
    </location>
</feature>
<dbReference type="Gene3D" id="3.40.50.2300">
    <property type="match status" value="1"/>
</dbReference>
<gene>
    <name evidence="4" type="ORF">ACFO3N_16480</name>
</gene>
<dbReference type="PANTHER" id="PTHR44591">
    <property type="entry name" value="STRESS RESPONSE REGULATOR PROTEIN 1"/>
    <property type="match status" value="1"/>
</dbReference>
<dbReference type="EMBL" id="JBHSFY010000010">
    <property type="protein sequence ID" value="MFC4478673.1"/>
    <property type="molecule type" value="Genomic_DNA"/>
</dbReference>
<evidence type="ECO:0000256" key="2">
    <source>
        <dbReference type="PROSITE-ProRule" id="PRU00169"/>
    </source>
</evidence>
<dbReference type="InterPro" id="IPR050595">
    <property type="entry name" value="Bact_response_regulator"/>
</dbReference>
<evidence type="ECO:0000259" key="3">
    <source>
        <dbReference type="PROSITE" id="PS50110"/>
    </source>
</evidence>
<dbReference type="PANTHER" id="PTHR44591:SF3">
    <property type="entry name" value="RESPONSE REGULATORY DOMAIN-CONTAINING PROTEIN"/>
    <property type="match status" value="1"/>
</dbReference>
<dbReference type="Pfam" id="PF00072">
    <property type="entry name" value="Response_reg"/>
    <property type="match status" value="1"/>
</dbReference>
<evidence type="ECO:0000313" key="4">
    <source>
        <dbReference type="EMBL" id="MFC4478673.1"/>
    </source>
</evidence>
<dbReference type="InterPro" id="IPR001789">
    <property type="entry name" value="Sig_transdc_resp-reg_receiver"/>
</dbReference>
<accession>A0ABV8ZF61</accession>
<name>A0ABV8ZF61_9FLAO</name>
<evidence type="ECO:0000256" key="1">
    <source>
        <dbReference type="ARBA" id="ARBA00022553"/>
    </source>
</evidence>
<dbReference type="Proteomes" id="UP001596003">
    <property type="component" value="Unassembled WGS sequence"/>
</dbReference>
<dbReference type="InterPro" id="IPR011006">
    <property type="entry name" value="CheY-like_superfamily"/>
</dbReference>
<protein>
    <submittedName>
        <fullName evidence="4">Response regulator</fullName>
    </submittedName>
</protein>
<dbReference type="SUPFAM" id="SSF52172">
    <property type="entry name" value="CheY-like"/>
    <property type="match status" value="1"/>
</dbReference>
<organism evidence="4 5">
    <name type="scientific">Flavobacterium chungangensis</name>
    <dbReference type="NCBI Taxonomy" id="2708132"/>
    <lineage>
        <taxon>Bacteria</taxon>
        <taxon>Pseudomonadati</taxon>
        <taxon>Bacteroidota</taxon>
        <taxon>Flavobacteriia</taxon>
        <taxon>Flavobacteriales</taxon>
        <taxon>Flavobacteriaceae</taxon>
        <taxon>Flavobacterium</taxon>
    </lineage>
</organism>
<dbReference type="SMART" id="SM00448">
    <property type="entry name" value="REC"/>
    <property type="match status" value="1"/>
</dbReference>
<dbReference type="PROSITE" id="PS50110">
    <property type="entry name" value="RESPONSE_REGULATORY"/>
    <property type="match status" value="1"/>
</dbReference>
<sequence>MLYKNILLIDDDPEDAEIFMEAADSVKKGIIVRWIGSPQQALEDLKEGANLPDLIFLDYNMPRINGFEMLEQFENDSRLSNIPVILISTPSQDFMEKHLEKHTFIQYISKPASYRDLVALLDSIL</sequence>